<dbReference type="GO" id="GO:0005829">
    <property type="term" value="C:cytosol"/>
    <property type="evidence" value="ECO:0007669"/>
    <property type="project" value="TreeGrafter"/>
</dbReference>
<dbReference type="RefSeq" id="WP_282862112.1">
    <property type="nucleotide sequence ID" value="NZ_CP118848.1"/>
</dbReference>
<dbReference type="InterPro" id="IPR002173">
    <property type="entry name" value="Carboh/pur_kinase_PfkB_CS"/>
</dbReference>
<dbReference type="NCBIfam" id="TIGR03168">
    <property type="entry name" value="1-PFK"/>
    <property type="match status" value="1"/>
</dbReference>
<evidence type="ECO:0000313" key="10">
    <source>
        <dbReference type="EMBL" id="WHI59847.1"/>
    </source>
</evidence>
<evidence type="ECO:0000256" key="6">
    <source>
        <dbReference type="ARBA" id="ARBA00022840"/>
    </source>
</evidence>
<comment type="catalytic activity">
    <reaction evidence="8">
        <text>D-tagatofuranose 6-phosphate + ATP = D-tagatofuranose 1,6-bisphosphate + ADP + H(+)</text>
        <dbReference type="Rhea" id="RHEA:12420"/>
        <dbReference type="ChEBI" id="CHEBI:15378"/>
        <dbReference type="ChEBI" id="CHEBI:30616"/>
        <dbReference type="ChEBI" id="CHEBI:58694"/>
        <dbReference type="ChEBI" id="CHEBI:58695"/>
        <dbReference type="ChEBI" id="CHEBI:456216"/>
        <dbReference type="EC" id="2.7.1.144"/>
    </reaction>
</comment>
<protein>
    <recommendedName>
        <fullName evidence="7 8">Tagatose-6-phosphate kinase</fullName>
        <ecNumber evidence="7 8">2.7.1.144</ecNumber>
    </recommendedName>
</protein>
<dbReference type="Proteomes" id="UP001223261">
    <property type="component" value="Chromosome"/>
</dbReference>
<evidence type="ECO:0000259" key="9">
    <source>
        <dbReference type="Pfam" id="PF00294"/>
    </source>
</evidence>
<comment type="similarity">
    <text evidence="8">Belongs to the carbohydrate kinase PfkB family. LacC subfamily.</text>
</comment>
<dbReference type="GO" id="GO:0019512">
    <property type="term" value="P:lactose catabolic process via tagatose-6-phosphate"/>
    <property type="evidence" value="ECO:0007669"/>
    <property type="project" value="InterPro"/>
</dbReference>
<dbReference type="CDD" id="cd01164">
    <property type="entry name" value="FruK_PfkB_like"/>
    <property type="match status" value="1"/>
</dbReference>
<dbReference type="PROSITE" id="PS00584">
    <property type="entry name" value="PFKB_KINASES_2"/>
    <property type="match status" value="1"/>
</dbReference>
<feature type="domain" description="Carbohydrate kinase PfkB" evidence="9">
    <location>
        <begin position="7"/>
        <end position="291"/>
    </location>
</feature>
<dbReference type="EMBL" id="CP118848">
    <property type="protein sequence ID" value="WHI59847.1"/>
    <property type="molecule type" value="Genomic_DNA"/>
</dbReference>
<dbReference type="FunFam" id="3.40.1190.20:FF:000001">
    <property type="entry name" value="Phosphofructokinase"/>
    <property type="match status" value="1"/>
</dbReference>
<dbReference type="InterPro" id="IPR005926">
    <property type="entry name" value="LacC"/>
</dbReference>
<evidence type="ECO:0000256" key="2">
    <source>
        <dbReference type="ARBA" id="ARBA00022679"/>
    </source>
</evidence>
<keyword evidence="6 8" id="KW-0067">ATP-binding</keyword>
<dbReference type="InterPro" id="IPR017583">
    <property type="entry name" value="Tagatose/fructose_Pkinase"/>
</dbReference>
<dbReference type="NCBIfam" id="NF010033">
    <property type="entry name" value="PRK13508.1"/>
    <property type="match status" value="1"/>
</dbReference>
<sequence>MILTITMNPSVDISYQLDNLSINHVNRTNKLNKTAGGKGLNVTRVLNQLNEQVVASGLKGGKLGEFLEQSLNDHNIANHFFEIQGNTRNCIAILHEGNQTEILEGGPTISTEEIESFNEHFEELVSKSDVAVISGSLPKGVEPNFYSSLIKTCDKHSVPAILGCSNKALTEVLRGQYKPLLIKPNIDEIAELLGEQINEDIDSLKQAVSNPIFKTIEWVVVSLGSNGVFAKHKDKYYKVDIPKIQVVNPVGSGDSMIAGFASALINKATNEEILKKANTLGMLNAQETVTGYINLKNYDDLYNKIKIIEV</sequence>
<dbReference type="EC" id="2.7.1.144" evidence="7 8"/>
<reference evidence="10" key="1">
    <citation type="journal article" date="2023" name="Antibiotics">
        <title>Prevalence and Molecular Characterization of Methicillin-Resistant Staphylococci (MRS) and Mammaliicocci (MRM) in Dromedary Camels from Algeria: First Detection of SCCmec-mecC Hybrid in Methicillin-Resistant Mammaliicoccus lentus.</title>
        <authorList>
            <person name="Belhout C."/>
            <person name="Boyen F."/>
            <person name="Vereecke N."/>
            <person name="Theuns S."/>
            <person name="Taibi N."/>
            <person name="Stegger M."/>
            <person name="de la Fe-Rodriguez P.Y."/>
            <person name="Bouayad L."/>
            <person name="Elgroud R."/>
            <person name="Butaye P."/>
        </authorList>
    </citation>
    <scope>NUCLEOTIDE SEQUENCE</scope>
    <source>
        <strain evidence="10">7048</strain>
    </source>
</reference>
<dbReference type="PANTHER" id="PTHR46566:SF5">
    <property type="entry name" value="1-PHOSPHOFRUCTOKINASE"/>
    <property type="match status" value="1"/>
</dbReference>
<evidence type="ECO:0000256" key="4">
    <source>
        <dbReference type="ARBA" id="ARBA00022741"/>
    </source>
</evidence>
<organism evidence="10 11">
    <name type="scientific">Mammaliicoccus lentus</name>
    <name type="common">Staphylococcus lentus</name>
    <dbReference type="NCBI Taxonomy" id="42858"/>
    <lineage>
        <taxon>Bacteria</taxon>
        <taxon>Bacillati</taxon>
        <taxon>Bacillota</taxon>
        <taxon>Bacilli</taxon>
        <taxon>Bacillales</taxon>
        <taxon>Staphylococcaceae</taxon>
        <taxon>Mammaliicoccus</taxon>
    </lineage>
</organism>
<dbReference type="GO" id="GO:0009024">
    <property type="term" value="F:tagatose-6-phosphate kinase activity"/>
    <property type="evidence" value="ECO:0007669"/>
    <property type="project" value="UniProtKB-UniRule"/>
</dbReference>
<dbReference type="NCBIfam" id="TIGR01231">
    <property type="entry name" value="lacC"/>
    <property type="match status" value="1"/>
</dbReference>
<evidence type="ECO:0000256" key="3">
    <source>
        <dbReference type="ARBA" id="ARBA00022736"/>
    </source>
</evidence>
<dbReference type="PIRSF" id="PIRSF000535">
    <property type="entry name" value="1PFK/6PFK/LacC"/>
    <property type="match status" value="1"/>
</dbReference>
<dbReference type="PANTHER" id="PTHR46566">
    <property type="entry name" value="1-PHOSPHOFRUCTOKINASE-RELATED"/>
    <property type="match status" value="1"/>
</dbReference>
<gene>
    <name evidence="10" type="ORF">PYH69_14250</name>
</gene>
<comment type="pathway">
    <text evidence="8">Carbohydrate metabolism; D-tagatose 6-phosphate degradation; D-glyceraldehyde 3-phosphate and glycerone phosphate from D-tagatose 6-phosphate: step 1/2.</text>
</comment>
<dbReference type="Gene3D" id="3.40.1190.20">
    <property type="match status" value="1"/>
</dbReference>
<evidence type="ECO:0000313" key="11">
    <source>
        <dbReference type="Proteomes" id="UP001223261"/>
    </source>
</evidence>
<comment type="similarity">
    <text evidence="1">Belongs to the carbohydrate kinase pfkB family.</text>
</comment>
<dbReference type="GO" id="GO:0005524">
    <property type="term" value="F:ATP binding"/>
    <property type="evidence" value="ECO:0007669"/>
    <property type="project" value="UniProtKB-KW"/>
</dbReference>
<dbReference type="AlphaFoldDB" id="A0AAX3W378"/>
<dbReference type="InterPro" id="IPR011611">
    <property type="entry name" value="PfkB_dom"/>
</dbReference>
<keyword evidence="2 8" id="KW-0808">Transferase</keyword>
<keyword evidence="3 8" id="KW-0423">Lactose metabolism</keyword>
<evidence type="ECO:0000256" key="1">
    <source>
        <dbReference type="ARBA" id="ARBA00005380"/>
    </source>
</evidence>
<keyword evidence="5 10" id="KW-0418">Kinase</keyword>
<name>A0AAX3W378_MAMLE</name>
<dbReference type="GO" id="GO:0044281">
    <property type="term" value="P:small molecule metabolic process"/>
    <property type="evidence" value="ECO:0007669"/>
    <property type="project" value="UniProtKB-ARBA"/>
</dbReference>
<accession>A0AAX3W378</accession>
<dbReference type="SUPFAM" id="SSF53613">
    <property type="entry name" value="Ribokinase-like"/>
    <property type="match status" value="1"/>
</dbReference>
<evidence type="ECO:0000256" key="5">
    <source>
        <dbReference type="ARBA" id="ARBA00022777"/>
    </source>
</evidence>
<dbReference type="GO" id="GO:0008443">
    <property type="term" value="F:phosphofructokinase activity"/>
    <property type="evidence" value="ECO:0007669"/>
    <property type="project" value="UniProtKB-ARBA"/>
</dbReference>
<evidence type="ECO:0000256" key="8">
    <source>
        <dbReference type="PIRNR" id="PIRNR000535"/>
    </source>
</evidence>
<evidence type="ECO:0000256" key="7">
    <source>
        <dbReference type="NCBIfam" id="TIGR01231"/>
    </source>
</evidence>
<dbReference type="InterPro" id="IPR029056">
    <property type="entry name" value="Ribokinase-like"/>
</dbReference>
<keyword evidence="4 8" id="KW-0547">Nucleotide-binding</keyword>
<proteinExistence type="inferred from homology"/>
<dbReference type="Pfam" id="PF00294">
    <property type="entry name" value="PfkB"/>
    <property type="match status" value="1"/>
</dbReference>